<dbReference type="GO" id="GO:0000978">
    <property type="term" value="F:RNA polymerase II cis-regulatory region sequence-specific DNA binding"/>
    <property type="evidence" value="ECO:0007669"/>
    <property type="project" value="TreeGrafter"/>
</dbReference>
<evidence type="ECO:0000259" key="5">
    <source>
        <dbReference type="PROSITE" id="PS50118"/>
    </source>
</evidence>
<keyword evidence="1 3" id="KW-0238">DNA-binding</keyword>
<feature type="region of interest" description="Disordered" evidence="4">
    <location>
        <begin position="251"/>
        <end position="270"/>
    </location>
</feature>
<dbReference type="CDD" id="cd01389">
    <property type="entry name" value="HMG-box_ROX1-like"/>
    <property type="match status" value="1"/>
</dbReference>
<dbReference type="GO" id="GO:0001228">
    <property type="term" value="F:DNA-binding transcription activator activity, RNA polymerase II-specific"/>
    <property type="evidence" value="ECO:0007669"/>
    <property type="project" value="TreeGrafter"/>
</dbReference>
<feature type="domain" description="HMG box" evidence="5">
    <location>
        <begin position="104"/>
        <end position="173"/>
    </location>
</feature>
<dbReference type="Gene3D" id="1.10.30.10">
    <property type="entry name" value="High mobility group box domain"/>
    <property type="match status" value="1"/>
</dbReference>
<feature type="compositionally biased region" description="Low complexity" evidence="4">
    <location>
        <begin position="253"/>
        <end position="269"/>
    </location>
</feature>
<accession>A0AAD7KGN2</accession>
<dbReference type="EMBL" id="JARJLG010000001">
    <property type="protein sequence ID" value="KAJ7785196.1"/>
    <property type="molecule type" value="Genomic_DNA"/>
</dbReference>
<dbReference type="Pfam" id="PF00505">
    <property type="entry name" value="HMG_box"/>
    <property type="match status" value="1"/>
</dbReference>
<keyword evidence="7" id="KW-1185">Reference proteome</keyword>
<dbReference type="SMART" id="SM00398">
    <property type="entry name" value="HMG"/>
    <property type="match status" value="1"/>
</dbReference>
<feature type="region of interest" description="Disordered" evidence="4">
    <location>
        <begin position="49"/>
        <end position="106"/>
    </location>
</feature>
<dbReference type="PANTHER" id="PTHR10270:SF161">
    <property type="entry name" value="SEX-DETERMINING REGION Y PROTEIN"/>
    <property type="match status" value="1"/>
</dbReference>
<evidence type="ECO:0000313" key="7">
    <source>
        <dbReference type="Proteomes" id="UP001215280"/>
    </source>
</evidence>
<gene>
    <name evidence="6" type="ORF">DFH07DRAFT_1054566</name>
</gene>
<feature type="region of interest" description="Disordered" evidence="4">
    <location>
        <begin position="277"/>
        <end position="329"/>
    </location>
</feature>
<dbReference type="Proteomes" id="UP001215280">
    <property type="component" value="Unassembled WGS sequence"/>
</dbReference>
<keyword evidence="2" id="KW-0804">Transcription</keyword>
<comment type="caution">
    <text evidence="6">The sequence shown here is derived from an EMBL/GenBank/DDBJ whole genome shotgun (WGS) entry which is preliminary data.</text>
</comment>
<feature type="compositionally biased region" description="Low complexity" evidence="4">
    <location>
        <begin position="65"/>
        <end position="75"/>
    </location>
</feature>
<dbReference type="InterPro" id="IPR050140">
    <property type="entry name" value="SRY-related_HMG-box_TF-like"/>
</dbReference>
<feature type="region of interest" description="Disordered" evidence="4">
    <location>
        <begin position="356"/>
        <end position="396"/>
    </location>
</feature>
<organism evidence="6 7">
    <name type="scientific">Mycena maculata</name>
    <dbReference type="NCBI Taxonomy" id="230809"/>
    <lineage>
        <taxon>Eukaryota</taxon>
        <taxon>Fungi</taxon>
        <taxon>Dikarya</taxon>
        <taxon>Basidiomycota</taxon>
        <taxon>Agaricomycotina</taxon>
        <taxon>Agaricomycetes</taxon>
        <taxon>Agaricomycetidae</taxon>
        <taxon>Agaricales</taxon>
        <taxon>Marasmiineae</taxon>
        <taxon>Mycenaceae</taxon>
        <taxon>Mycena</taxon>
    </lineage>
</organism>
<evidence type="ECO:0000256" key="3">
    <source>
        <dbReference type="PROSITE-ProRule" id="PRU00267"/>
    </source>
</evidence>
<evidence type="ECO:0000256" key="1">
    <source>
        <dbReference type="ARBA" id="ARBA00023125"/>
    </source>
</evidence>
<name>A0AAD7KGN2_9AGAR</name>
<keyword evidence="3" id="KW-0539">Nucleus</keyword>
<dbReference type="PANTHER" id="PTHR10270">
    <property type="entry name" value="SOX TRANSCRIPTION FACTOR"/>
    <property type="match status" value="1"/>
</dbReference>
<feature type="compositionally biased region" description="Pro residues" evidence="4">
    <location>
        <begin position="76"/>
        <end position="88"/>
    </location>
</feature>
<dbReference type="GO" id="GO:0005634">
    <property type="term" value="C:nucleus"/>
    <property type="evidence" value="ECO:0007669"/>
    <property type="project" value="UniProtKB-UniRule"/>
</dbReference>
<dbReference type="AlphaFoldDB" id="A0AAD7KGN2"/>
<feature type="region of interest" description="Disordered" evidence="4">
    <location>
        <begin position="562"/>
        <end position="623"/>
    </location>
</feature>
<sequence>MPAVRLSARRGSAIGRRRSLLVASFAKPGTYGYTPPTSPQAQVTFAPNVTPVSYSAPSPTPSPFGSPSLTTDLPLPLFPPSATPAPPPTRRRVPPGKRRSQGYVPRPPNAFMLFRADFVRQKHVPGSIETNHGSLSKIIGNCWRALPLPEKHIWETKAKHAKAEHKLKYPDYKFRPVHNKRGAAASTSTANPAPPTVQPPSRSASGSTVKGQLTPQEDERRCEEVAALLLQGKKGEELAWAVRDLDSRRNAELSHSSPSPAPLPYHASSKFPHPLNLDPMYYPQAPSSPPASSLASSHPSGSGAGSPYSLPMPLEHNSRDQTWRHRRSSSVPLPNDYSYTFPPFMYGEGNGMGITLPSLDFPSQSQSQAFSLPPPPSSEDSLAGLPPSISGPGRMSFSWSGTGSSLSYQRPFSFGAGMGGGGRGSFSFAGVFGGSWGNTGNGPVGRRASSAQAFFSPSSFPNYASAGPQAQEQPEELPDADTSLFEVGFLHSFGASASGAGSPASDAVSPFDGAGEQTMLHAPQPVHAVSPLGVEFAEQQQQQAQQEYEAEQQMFDAYPADAGYASHHSTPASYGEVDSYAGEAQQQAGEQEQTHEQQHGAPQSEAYPPFEFPCDDEHPLGFASELRASTPATYDMDASAYDNYASEFV</sequence>
<evidence type="ECO:0000256" key="2">
    <source>
        <dbReference type="ARBA" id="ARBA00023163"/>
    </source>
</evidence>
<dbReference type="PROSITE" id="PS50118">
    <property type="entry name" value="HMG_BOX_2"/>
    <property type="match status" value="1"/>
</dbReference>
<dbReference type="InterPro" id="IPR009071">
    <property type="entry name" value="HMG_box_dom"/>
</dbReference>
<evidence type="ECO:0000256" key="4">
    <source>
        <dbReference type="SAM" id="MobiDB-lite"/>
    </source>
</evidence>
<feature type="region of interest" description="Disordered" evidence="4">
    <location>
        <begin position="181"/>
        <end position="220"/>
    </location>
</feature>
<feature type="compositionally biased region" description="Low complexity" evidence="4">
    <location>
        <begin position="581"/>
        <end position="591"/>
    </location>
</feature>
<dbReference type="SUPFAM" id="SSF47095">
    <property type="entry name" value="HMG-box"/>
    <property type="match status" value="1"/>
</dbReference>
<reference evidence="6" key="1">
    <citation type="submission" date="2023-03" db="EMBL/GenBank/DDBJ databases">
        <title>Massive genome expansion in bonnet fungi (Mycena s.s.) driven by repeated elements and novel gene families across ecological guilds.</title>
        <authorList>
            <consortium name="Lawrence Berkeley National Laboratory"/>
            <person name="Harder C.B."/>
            <person name="Miyauchi S."/>
            <person name="Viragh M."/>
            <person name="Kuo A."/>
            <person name="Thoen E."/>
            <person name="Andreopoulos B."/>
            <person name="Lu D."/>
            <person name="Skrede I."/>
            <person name="Drula E."/>
            <person name="Henrissat B."/>
            <person name="Morin E."/>
            <person name="Kohler A."/>
            <person name="Barry K."/>
            <person name="LaButti K."/>
            <person name="Morin E."/>
            <person name="Salamov A."/>
            <person name="Lipzen A."/>
            <person name="Mereny Z."/>
            <person name="Hegedus B."/>
            <person name="Baldrian P."/>
            <person name="Stursova M."/>
            <person name="Weitz H."/>
            <person name="Taylor A."/>
            <person name="Grigoriev I.V."/>
            <person name="Nagy L.G."/>
            <person name="Martin F."/>
            <person name="Kauserud H."/>
        </authorList>
    </citation>
    <scope>NUCLEOTIDE SEQUENCE</scope>
    <source>
        <strain evidence="6">CBHHK188m</strain>
    </source>
</reference>
<evidence type="ECO:0000313" key="6">
    <source>
        <dbReference type="EMBL" id="KAJ7785196.1"/>
    </source>
</evidence>
<proteinExistence type="predicted"/>
<feature type="compositionally biased region" description="Polar residues" evidence="4">
    <location>
        <begin position="199"/>
        <end position="215"/>
    </location>
</feature>
<dbReference type="InterPro" id="IPR036910">
    <property type="entry name" value="HMG_box_dom_sf"/>
</dbReference>
<feature type="compositionally biased region" description="Polar residues" evidence="4">
    <location>
        <begin position="361"/>
        <end position="370"/>
    </location>
</feature>
<feature type="DNA-binding region" description="HMG box" evidence="3">
    <location>
        <begin position="104"/>
        <end position="173"/>
    </location>
</feature>
<dbReference type="GO" id="GO:0030154">
    <property type="term" value="P:cell differentiation"/>
    <property type="evidence" value="ECO:0007669"/>
    <property type="project" value="TreeGrafter"/>
</dbReference>
<feature type="compositionally biased region" description="Basic residues" evidence="4">
    <location>
        <begin position="89"/>
        <end position="100"/>
    </location>
</feature>
<protein>
    <recommendedName>
        <fullName evidence="5">HMG box domain-containing protein</fullName>
    </recommendedName>
</protein>
<feature type="compositionally biased region" description="Low complexity" evidence="4">
    <location>
        <begin position="281"/>
        <end position="311"/>
    </location>
</feature>